<reference evidence="1 2" key="1">
    <citation type="submission" date="2016-10" db="EMBL/GenBank/DDBJ databases">
        <title>Arsenicibacter rosenii gen. nov., sp. nov., an efficient arsenic-methylating bacterium isolated from an arsenic-contaminated paddy soil.</title>
        <authorList>
            <person name="Huang K."/>
        </authorList>
    </citation>
    <scope>NUCLEOTIDE SEQUENCE [LARGE SCALE GENOMIC DNA]</scope>
    <source>
        <strain evidence="1 2">SM-1</strain>
    </source>
</reference>
<dbReference type="RefSeq" id="WP_071501618.1">
    <property type="nucleotide sequence ID" value="NZ_MORL01000001.1"/>
</dbReference>
<keyword evidence="2" id="KW-1185">Reference proteome</keyword>
<proteinExistence type="predicted"/>
<accession>A0A1S2VS22</accession>
<dbReference type="EMBL" id="MORL01000001">
    <property type="protein sequence ID" value="OIN61115.1"/>
    <property type="molecule type" value="Genomic_DNA"/>
</dbReference>
<comment type="caution">
    <text evidence="1">The sequence shown here is derived from an EMBL/GenBank/DDBJ whole genome shotgun (WGS) entry which is preliminary data.</text>
</comment>
<evidence type="ECO:0000313" key="2">
    <source>
        <dbReference type="Proteomes" id="UP000181790"/>
    </source>
</evidence>
<evidence type="ECO:0008006" key="3">
    <source>
        <dbReference type="Google" id="ProtNLM"/>
    </source>
</evidence>
<dbReference type="OrthoDB" id="3034946at2"/>
<sequence length="191" mass="21291">MVKVGFICEGKTEKAIIQSDAFQAWLHQNRIECVFEVIDAKGGGNLLPHNIGLITKELALRGAQQIVILTDSDDDLCVTLTRERINALPNQHVVVAVRQIEAWFLSDTETLKGMLNDTGYYCREPEKIPAPFEYLKNLFLLKTGRGVGGKAILVSRMLKYGFTPERAAEHPNCPSARYFLTKLQRLASTAG</sequence>
<organism evidence="1 2">
    <name type="scientific">Arsenicibacter rosenii</name>
    <dbReference type="NCBI Taxonomy" id="1750698"/>
    <lineage>
        <taxon>Bacteria</taxon>
        <taxon>Pseudomonadati</taxon>
        <taxon>Bacteroidota</taxon>
        <taxon>Cytophagia</taxon>
        <taxon>Cytophagales</taxon>
        <taxon>Spirosomataceae</taxon>
        <taxon>Arsenicibacter</taxon>
    </lineage>
</organism>
<protein>
    <recommendedName>
        <fullName evidence="3">DUF4276 family protein</fullName>
    </recommendedName>
</protein>
<dbReference type="Proteomes" id="UP000181790">
    <property type="component" value="Unassembled WGS sequence"/>
</dbReference>
<dbReference type="AlphaFoldDB" id="A0A1S2VS22"/>
<name>A0A1S2VS22_9BACT</name>
<evidence type="ECO:0000313" key="1">
    <source>
        <dbReference type="EMBL" id="OIN61115.1"/>
    </source>
</evidence>
<gene>
    <name evidence="1" type="ORF">BLX24_03360</name>
</gene>